<dbReference type="Gene3D" id="3.10.20.90">
    <property type="entry name" value="Phosphatidylinositol 3-kinase Catalytic Subunit, Chain A, domain 1"/>
    <property type="match status" value="1"/>
</dbReference>
<dbReference type="Gene3D" id="1.20.80.60">
    <property type="match status" value="1"/>
</dbReference>
<evidence type="ECO:0000256" key="1">
    <source>
        <dbReference type="ARBA" id="ARBA00004245"/>
    </source>
</evidence>
<dbReference type="InterPro" id="IPR019748">
    <property type="entry name" value="FERM_central"/>
</dbReference>
<dbReference type="Pfam" id="PF00373">
    <property type="entry name" value="FERM_M"/>
    <property type="match status" value="1"/>
</dbReference>
<dbReference type="AlphaFoldDB" id="A0A667YSY0"/>
<dbReference type="InParanoid" id="A0A667YSY0"/>
<dbReference type="Proteomes" id="UP000472263">
    <property type="component" value="Chromosome 12"/>
</dbReference>
<keyword evidence="2" id="KW-0963">Cytoplasm</keyword>
<dbReference type="Pfam" id="PF09379">
    <property type="entry name" value="FERM_N"/>
    <property type="match status" value="1"/>
</dbReference>
<reference evidence="4" key="1">
    <citation type="submission" date="2019-06" db="EMBL/GenBank/DDBJ databases">
        <authorList>
            <consortium name="Wellcome Sanger Institute Data Sharing"/>
        </authorList>
    </citation>
    <scope>NUCLEOTIDE SEQUENCE [LARGE SCALE GENOMIC DNA]</scope>
</reference>
<name>A0A667YSY0_9TELE</name>
<dbReference type="PANTHER" id="PTHR23280:SF4">
    <property type="entry name" value="BAND 4.1-LIKE PROTEIN 4A"/>
    <property type="match status" value="1"/>
</dbReference>
<dbReference type="Ensembl" id="ENSMMDT00005024714.1">
    <property type="protein sequence ID" value="ENSMMDP00005024191.1"/>
    <property type="gene ID" value="ENSMMDG00005011656.1"/>
</dbReference>
<dbReference type="InterPro" id="IPR035963">
    <property type="entry name" value="FERM_2"/>
</dbReference>
<keyword evidence="2" id="KW-0206">Cytoskeleton</keyword>
<dbReference type="SUPFAM" id="SSF54236">
    <property type="entry name" value="Ubiquitin-like"/>
    <property type="match status" value="1"/>
</dbReference>
<evidence type="ECO:0000259" key="3">
    <source>
        <dbReference type="PROSITE" id="PS50057"/>
    </source>
</evidence>
<dbReference type="InterPro" id="IPR018979">
    <property type="entry name" value="FERM_N"/>
</dbReference>
<dbReference type="InterPro" id="IPR019749">
    <property type="entry name" value="Band_41_domain"/>
</dbReference>
<dbReference type="PROSITE" id="PS00660">
    <property type="entry name" value="FERM_1"/>
    <property type="match status" value="1"/>
</dbReference>
<reference evidence="4" key="2">
    <citation type="submission" date="2025-08" db="UniProtKB">
        <authorList>
            <consortium name="Ensembl"/>
        </authorList>
    </citation>
    <scope>IDENTIFICATION</scope>
</reference>
<dbReference type="GO" id="GO:0031032">
    <property type="term" value="P:actomyosin structure organization"/>
    <property type="evidence" value="ECO:0007669"/>
    <property type="project" value="TreeGrafter"/>
</dbReference>
<dbReference type="InterPro" id="IPR000299">
    <property type="entry name" value="FERM_domain"/>
</dbReference>
<evidence type="ECO:0000256" key="2">
    <source>
        <dbReference type="ARBA" id="ARBA00023212"/>
    </source>
</evidence>
<dbReference type="SMART" id="SM00295">
    <property type="entry name" value="B41"/>
    <property type="match status" value="1"/>
</dbReference>
<reference evidence="4" key="3">
    <citation type="submission" date="2025-09" db="UniProtKB">
        <authorList>
            <consortium name="Ensembl"/>
        </authorList>
    </citation>
    <scope>IDENTIFICATION</scope>
</reference>
<organism evidence="4 5">
    <name type="scientific">Myripristis murdjan</name>
    <name type="common">pinecone soldierfish</name>
    <dbReference type="NCBI Taxonomy" id="586833"/>
    <lineage>
        <taxon>Eukaryota</taxon>
        <taxon>Metazoa</taxon>
        <taxon>Chordata</taxon>
        <taxon>Craniata</taxon>
        <taxon>Vertebrata</taxon>
        <taxon>Euteleostomi</taxon>
        <taxon>Actinopterygii</taxon>
        <taxon>Neopterygii</taxon>
        <taxon>Teleostei</taxon>
        <taxon>Neoteleostei</taxon>
        <taxon>Acanthomorphata</taxon>
        <taxon>Holocentriformes</taxon>
        <taxon>Holocentridae</taxon>
        <taxon>Myripristis</taxon>
    </lineage>
</organism>
<dbReference type="PANTHER" id="PTHR23280">
    <property type="entry name" value="4.1 G PROTEIN"/>
    <property type="match status" value="1"/>
</dbReference>
<dbReference type="InterPro" id="IPR029071">
    <property type="entry name" value="Ubiquitin-like_domsf"/>
</dbReference>
<feature type="domain" description="FERM" evidence="3">
    <location>
        <begin position="11"/>
        <end position="161"/>
    </location>
</feature>
<proteinExistence type="predicted"/>
<dbReference type="GeneTree" id="ENSGT00940000159623"/>
<evidence type="ECO:0000313" key="5">
    <source>
        <dbReference type="Proteomes" id="UP000472263"/>
    </source>
</evidence>
<dbReference type="InterPro" id="IPR019747">
    <property type="entry name" value="FERM_CS"/>
</dbReference>
<keyword evidence="5" id="KW-1185">Reference proteome</keyword>
<evidence type="ECO:0000313" key="4">
    <source>
        <dbReference type="Ensembl" id="ENSMMDP00005024191.1"/>
    </source>
</evidence>
<dbReference type="CDD" id="cd14473">
    <property type="entry name" value="FERM_B-lobe"/>
    <property type="match status" value="1"/>
</dbReference>
<accession>A0A667YSY0</accession>
<dbReference type="PROSITE" id="PS50057">
    <property type="entry name" value="FERM_3"/>
    <property type="match status" value="1"/>
</dbReference>
<dbReference type="GO" id="GO:0005856">
    <property type="term" value="C:cytoskeleton"/>
    <property type="evidence" value="ECO:0007669"/>
    <property type="project" value="UniProtKB-SubCell"/>
</dbReference>
<comment type="subcellular location">
    <subcellularLocation>
        <location evidence="1">Cytoplasm</location>
        <location evidence="1">Cytoskeleton</location>
    </subcellularLocation>
</comment>
<dbReference type="FunFam" id="3.10.20.90:FF:000116">
    <property type="entry name" value="band 4.1-like protein 4A isoform X1"/>
    <property type="match status" value="1"/>
</dbReference>
<sequence length="161" mass="18618">MACFRGNREEFYCEVLLLDETKICLTNEQGIKKSTKVAAILALVFSRLNLQEVEFFGLRFCDGQQRTHWLDPCRSLSQHRPLTGPPYTLYFGVKFYAADPCRLQDETTRYQFFLQCRQDIRRGRLPSPAPLRARLAALLLQGEPRKACWENSTSHPCSNIN</sequence>
<protein>
    <recommendedName>
        <fullName evidence="3">FERM domain-containing protein</fullName>
    </recommendedName>
</protein>
<dbReference type="SUPFAM" id="SSF47031">
    <property type="entry name" value="Second domain of FERM"/>
    <property type="match status" value="1"/>
</dbReference>